<evidence type="ECO:0008006" key="4">
    <source>
        <dbReference type="Google" id="ProtNLM"/>
    </source>
</evidence>
<dbReference type="Proteomes" id="UP001611383">
    <property type="component" value="Chromosome"/>
</dbReference>
<keyword evidence="1" id="KW-0732">Signal</keyword>
<proteinExistence type="predicted"/>
<evidence type="ECO:0000256" key="1">
    <source>
        <dbReference type="SAM" id="SignalP"/>
    </source>
</evidence>
<accession>A0ABY9WYR5</accession>
<evidence type="ECO:0000313" key="2">
    <source>
        <dbReference type="EMBL" id="WNG48280.1"/>
    </source>
</evidence>
<dbReference type="EMBL" id="CP043494">
    <property type="protein sequence ID" value="WNG48280.1"/>
    <property type="molecule type" value="Genomic_DNA"/>
</dbReference>
<feature type="chain" id="PRO_5046999222" description="Lipoprotein" evidence="1">
    <location>
        <begin position="25"/>
        <end position="96"/>
    </location>
</feature>
<sequence>MSNLLRSLLAATAFLSLAPHVASARPPNCDVVCDESSHCSDTCWFGHTMTCGEWGFCGSTLTEPSDETASVAQDDASSQVCSEEQQSAELSASVES</sequence>
<gene>
    <name evidence="2" type="ORF">F0U60_32245</name>
</gene>
<evidence type="ECO:0000313" key="3">
    <source>
        <dbReference type="Proteomes" id="UP001611383"/>
    </source>
</evidence>
<organism evidence="2 3">
    <name type="scientific">Archangium minus</name>
    <dbReference type="NCBI Taxonomy" id="83450"/>
    <lineage>
        <taxon>Bacteria</taxon>
        <taxon>Pseudomonadati</taxon>
        <taxon>Myxococcota</taxon>
        <taxon>Myxococcia</taxon>
        <taxon>Myxococcales</taxon>
        <taxon>Cystobacterineae</taxon>
        <taxon>Archangiaceae</taxon>
        <taxon>Archangium</taxon>
    </lineage>
</organism>
<dbReference type="RefSeq" id="WP_395805600.1">
    <property type="nucleotide sequence ID" value="NZ_CP043494.1"/>
</dbReference>
<feature type="signal peptide" evidence="1">
    <location>
        <begin position="1"/>
        <end position="24"/>
    </location>
</feature>
<keyword evidence="3" id="KW-1185">Reference proteome</keyword>
<protein>
    <recommendedName>
        <fullName evidence="4">Lipoprotein</fullName>
    </recommendedName>
</protein>
<name>A0ABY9WYR5_9BACT</name>
<reference evidence="2 3" key="1">
    <citation type="submission" date="2019-08" db="EMBL/GenBank/DDBJ databases">
        <title>Archangium and Cystobacter genomes.</title>
        <authorList>
            <person name="Chen I.-C.K."/>
            <person name="Wielgoss S."/>
        </authorList>
    </citation>
    <scope>NUCLEOTIDE SEQUENCE [LARGE SCALE GENOMIC DNA]</scope>
    <source>
        <strain evidence="2 3">Cbm 6</strain>
    </source>
</reference>